<organism evidence="1 2">
    <name type="scientific">Filifactor alocis (strain ATCC 35896 / CCUG 47790 / D40 B5)</name>
    <name type="common">Fusobacterium alocis</name>
    <dbReference type="NCBI Taxonomy" id="546269"/>
    <lineage>
        <taxon>Bacteria</taxon>
        <taxon>Bacillati</taxon>
        <taxon>Bacillota</taxon>
        <taxon>Clostridia</taxon>
        <taxon>Peptostreptococcales</taxon>
        <taxon>Filifactoraceae</taxon>
        <taxon>Filifactor</taxon>
    </lineage>
</organism>
<dbReference type="KEGG" id="faa:HMPREF0389_01043"/>
<evidence type="ECO:0000313" key="1">
    <source>
        <dbReference type="EMBL" id="EFE29121.1"/>
    </source>
</evidence>
<dbReference type="Proteomes" id="UP000007468">
    <property type="component" value="Chromosome"/>
</dbReference>
<accession>D6GQR8</accession>
<proteinExistence type="predicted"/>
<dbReference type="PATRIC" id="fig|546269.5.peg.1562"/>
<dbReference type="EMBL" id="CP002390">
    <property type="protein sequence ID" value="EFE29121.1"/>
    <property type="molecule type" value="Genomic_DNA"/>
</dbReference>
<sequence length="138" mass="15726">MAFVEIINQLDNTDEGGKLSMSYTISLFTVGTKQKEQQLGQPDFFEKEENLKKFTPDQQSELENRLLKYQYKPAGNHADGKLFEHPDFGEAFLTDSALYFSTSNDFDCIFEVGMTASEFTDTGEFAKYDVQEGGWEEV</sequence>
<dbReference type="AlphaFoldDB" id="D6GQR8"/>
<evidence type="ECO:0000313" key="2">
    <source>
        <dbReference type="Proteomes" id="UP000007468"/>
    </source>
</evidence>
<protein>
    <submittedName>
        <fullName evidence="1">Uncharacterized protein</fullName>
    </submittedName>
</protein>
<reference evidence="2" key="1">
    <citation type="submission" date="2010-12" db="EMBL/GenBank/DDBJ databases">
        <title>The genome sequence of Filifactor alocis strain ATCC 35896.</title>
        <authorList>
            <consortium name="The Broad Institute Genome Sequencing Platform"/>
            <person name="Ward D."/>
            <person name="Earl A."/>
            <person name="Feldgarden M."/>
            <person name="Young S.K."/>
            <person name="Gargeya S."/>
            <person name="Zeng Q."/>
            <person name="Alvarado L."/>
            <person name="Berlin A."/>
            <person name="Bochicchio J."/>
            <person name="Chapman S.B."/>
            <person name="Chen Z."/>
            <person name="Freedman E."/>
            <person name="Gellesch M."/>
            <person name="Goldberg J."/>
            <person name="Griggs A."/>
            <person name="Gujja S."/>
            <person name="Heilman E."/>
            <person name="Heiman D."/>
            <person name="Howarth C."/>
            <person name="Mehta T."/>
            <person name="Neiman D."/>
            <person name="Pearson M."/>
            <person name="Roberts A."/>
            <person name="Saif S."/>
            <person name="Shea T."/>
            <person name="Shenoy N."/>
            <person name="Sisk P."/>
            <person name="Stolte C."/>
            <person name="Sykes S."/>
            <person name="White J."/>
            <person name="Yandava C."/>
            <person name="Izard J."/>
            <person name="Blanton J.M."/>
            <person name="Baranova O.V."/>
            <person name="Tanner A.C."/>
            <person name="Dewhirst F.E."/>
            <person name="Haas B."/>
            <person name="Nusbaum C."/>
            <person name="Birren B."/>
        </authorList>
    </citation>
    <scope>NUCLEOTIDE SEQUENCE [LARGE SCALE GENOMIC DNA]</scope>
    <source>
        <strain evidence="2">ATCC 35896 / D40 B5</strain>
    </source>
</reference>
<keyword evidence="2" id="KW-1185">Reference proteome</keyword>
<dbReference type="eggNOG" id="ENOG5030NYY">
    <property type="taxonomic scope" value="Bacteria"/>
</dbReference>
<name>D6GQR8_FILAD</name>
<gene>
    <name evidence="1" type="ordered locus">HMPREF0389_01043</name>
</gene>